<dbReference type="AlphaFoldDB" id="A0A5E8BIG5"/>
<dbReference type="InterPro" id="IPR029066">
    <property type="entry name" value="PLP-binding_barrel"/>
</dbReference>
<gene>
    <name evidence="4" type="ORF">SAPINGB_P002227</name>
</gene>
<keyword evidence="2" id="KW-0456">Lyase</keyword>
<sequence>MSAALSDLKLAKEYIGKPANSLPSPAFIVDKSRVANNVRRMLTKVADPSIAAALATTANPTRTLTFRPHIKTLKSLEVTRAALGYSINGPAHDLAVADLPKFDAVVASTLAEIRGVKALVQEGILKDIIYGVPVSRSHLPELSALRKEYSALIPGFNLSLFVDDVGQLELIDTAAIPDDSPWQVVVKIDADEHRAGARVGTPEFEALIKEIESSPLATLRGFYAHAGMSYDAWDLAAVQQHLARELGAVTGAATSARTILKSESHSFLLSIGATPTAHALSHPDVQALAQTGLHADDTLELHAGNFVALDLQQVSTSLAALDDVACWLQAETVGYYPTRGVSGGPEYLLNAGVLALTREPGHGDPSKVEMARGLARARVPWEASTTGWVISRVSQEHGILERVGPVTGSESEAELKPWKLGDKVALYPQHACIIAAMHKFYFVVDGGDTVVDVWEPWKFW</sequence>
<evidence type="ECO:0000313" key="4">
    <source>
        <dbReference type="EMBL" id="VVT49350.1"/>
    </source>
</evidence>
<protein>
    <recommendedName>
        <fullName evidence="3">D-serine dehydratase-like domain-containing protein</fullName>
    </recommendedName>
</protein>
<dbReference type="GO" id="GO:0008721">
    <property type="term" value="F:D-serine ammonia-lyase activity"/>
    <property type="evidence" value="ECO:0007669"/>
    <property type="project" value="TreeGrafter"/>
</dbReference>
<organism evidence="4 5">
    <name type="scientific">Magnusiomyces paraingens</name>
    <dbReference type="NCBI Taxonomy" id="2606893"/>
    <lineage>
        <taxon>Eukaryota</taxon>
        <taxon>Fungi</taxon>
        <taxon>Dikarya</taxon>
        <taxon>Ascomycota</taxon>
        <taxon>Saccharomycotina</taxon>
        <taxon>Dipodascomycetes</taxon>
        <taxon>Dipodascales</taxon>
        <taxon>Dipodascaceae</taxon>
        <taxon>Magnusiomyces</taxon>
    </lineage>
</organism>
<dbReference type="GO" id="GO:0036088">
    <property type="term" value="P:D-serine catabolic process"/>
    <property type="evidence" value="ECO:0007669"/>
    <property type="project" value="TreeGrafter"/>
</dbReference>
<dbReference type="InterPro" id="IPR026956">
    <property type="entry name" value="D-ser_dehydrat-like_dom"/>
</dbReference>
<evidence type="ECO:0000259" key="3">
    <source>
        <dbReference type="SMART" id="SM01119"/>
    </source>
</evidence>
<dbReference type="InterPro" id="IPR042208">
    <property type="entry name" value="D-ser_dehydrat-like_sf"/>
</dbReference>
<dbReference type="Pfam" id="PF01168">
    <property type="entry name" value="Ala_racemase_N"/>
    <property type="match status" value="1"/>
</dbReference>
<comment type="similarity">
    <text evidence="1">Belongs to the DSD1 family.</text>
</comment>
<evidence type="ECO:0000256" key="2">
    <source>
        <dbReference type="ARBA" id="ARBA00023239"/>
    </source>
</evidence>
<feature type="domain" description="D-serine dehydratase-like" evidence="3">
    <location>
        <begin position="325"/>
        <end position="445"/>
    </location>
</feature>
<dbReference type="RefSeq" id="XP_031852837.1">
    <property type="nucleotide sequence ID" value="XM_031996946.1"/>
</dbReference>
<dbReference type="Proteomes" id="UP000398389">
    <property type="component" value="Unassembled WGS sequence"/>
</dbReference>
<dbReference type="InterPro" id="IPR001608">
    <property type="entry name" value="Ala_racemase_N"/>
</dbReference>
<dbReference type="SMART" id="SM01119">
    <property type="entry name" value="D-ser_dehydrat"/>
    <property type="match status" value="1"/>
</dbReference>
<evidence type="ECO:0000313" key="5">
    <source>
        <dbReference type="Proteomes" id="UP000398389"/>
    </source>
</evidence>
<keyword evidence="5" id="KW-1185">Reference proteome</keyword>
<reference evidence="4 5" key="1">
    <citation type="submission" date="2019-09" db="EMBL/GenBank/DDBJ databases">
        <authorList>
            <person name="Brejova B."/>
        </authorList>
    </citation>
    <scope>NUCLEOTIDE SEQUENCE [LARGE SCALE GENOMIC DNA]</scope>
</reference>
<dbReference type="GeneID" id="43581046"/>
<name>A0A5E8BIG5_9ASCO</name>
<dbReference type="Pfam" id="PF14031">
    <property type="entry name" value="D-ser_dehydrat"/>
    <property type="match status" value="1"/>
</dbReference>
<dbReference type="SUPFAM" id="SSF51419">
    <property type="entry name" value="PLP-binding barrel"/>
    <property type="match status" value="1"/>
</dbReference>
<dbReference type="Gene3D" id="2.40.37.20">
    <property type="entry name" value="D-serine dehydratase-like domain"/>
    <property type="match status" value="1"/>
</dbReference>
<dbReference type="OrthoDB" id="20198at2759"/>
<dbReference type="EMBL" id="CABVLU010000002">
    <property type="protein sequence ID" value="VVT49350.1"/>
    <property type="molecule type" value="Genomic_DNA"/>
</dbReference>
<evidence type="ECO:0000256" key="1">
    <source>
        <dbReference type="ARBA" id="ARBA00005323"/>
    </source>
</evidence>
<dbReference type="InterPro" id="IPR051466">
    <property type="entry name" value="D-amino_acid_metab_enzyme"/>
</dbReference>
<proteinExistence type="inferred from homology"/>
<dbReference type="Gene3D" id="3.20.20.10">
    <property type="entry name" value="Alanine racemase"/>
    <property type="match status" value="1"/>
</dbReference>
<accession>A0A5E8BIG5</accession>
<dbReference type="PANTHER" id="PTHR28004">
    <property type="entry name" value="ZGC:162816-RELATED"/>
    <property type="match status" value="1"/>
</dbReference>
<dbReference type="PANTHER" id="PTHR28004:SF2">
    <property type="entry name" value="D-SERINE DEHYDRATASE"/>
    <property type="match status" value="1"/>
</dbReference>